<dbReference type="PANTHER" id="PTHR43685:SF2">
    <property type="entry name" value="GLYCOSYLTRANSFERASE 2-LIKE DOMAIN-CONTAINING PROTEIN"/>
    <property type="match status" value="1"/>
</dbReference>
<dbReference type="PANTHER" id="PTHR43685">
    <property type="entry name" value="GLYCOSYLTRANSFERASE"/>
    <property type="match status" value="1"/>
</dbReference>
<dbReference type="Gene3D" id="3.90.550.10">
    <property type="entry name" value="Spore Coat Polysaccharide Biosynthesis Protein SpsA, Chain A"/>
    <property type="match status" value="1"/>
</dbReference>
<feature type="domain" description="Glycosyltransferase 2-like" evidence="1">
    <location>
        <begin position="7"/>
        <end position="107"/>
    </location>
</feature>
<dbReference type="InterPro" id="IPR029044">
    <property type="entry name" value="Nucleotide-diphossugar_trans"/>
</dbReference>
<gene>
    <name evidence="2" type="ORF">TSACC_23330</name>
</gene>
<dbReference type="InterPro" id="IPR001173">
    <property type="entry name" value="Glyco_trans_2-like"/>
</dbReference>
<proteinExistence type="predicted"/>
<name>A0A146GEI9_TERSA</name>
<dbReference type="GO" id="GO:0016740">
    <property type="term" value="F:transferase activity"/>
    <property type="evidence" value="ECO:0007669"/>
    <property type="project" value="UniProtKB-KW"/>
</dbReference>
<sequence>MTDPIFSLVLCTKGRVAELARFLESLVAQRMTEVQVIIVDQNDDDRLMPVLNDFQDKVSLVHIRTATGLSLGRNEALKRVRAAIVGFPDDDCVYPPGLLRRLLELANLRSEDFFSFASAGLNGGLSGPRQETTDTEITPSNVWRCVISYTFFVRSRCLQGGIRFDTDLGVGSPGPYKSGEETDFVLQLLRAGYRGWHVRDMGVLHPEEQQTLAHARKRWAYGCGTGFVYVKDRLGALAIGKMLVGPLVRFLRSLLCLRVVECIHHGYEFAGRVRGVWGGMFRVSGAPDAGVDLAPLEKPCGK</sequence>
<evidence type="ECO:0000313" key="2">
    <source>
        <dbReference type="EMBL" id="GAT34896.1"/>
    </source>
</evidence>
<dbReference type="Proteomes" id="UP000076023">
    <property type="component" value="Unassembled WGS sequence"/>
</dbReference>
<evidence type="ECO:0000259" key="1">
    <source>
        <dbReference type="Pfam" id="PF00535"/>
    </source>
</evidence>
<protein>
    <submittedName>
        <fullName evidence="2">Glycosyl transferase family 2</fullName>
    </submittedName>
</protein>
<dbReference type="STRING" id="690879.TSACC_23330"/>
<dbReference type="CDD" id="cd00761">
    <property type="entry name" value="Glyco_tranf_GTA_type"/>
    <property type="match status" value="1"/>
</dbReference>
<reference evidence="3" key="1">
    <citation type="journal article" date="2017" name="Genome Announc.">
        <title>Draft Genome Sequence of Terrimicrobium sacchariphilum NM-5T, a Facultative Anaerobic Soil Bacterium of the Class Spartobacteria.</title>
        <authorList>
            <person name="Qiu Y.L."/>
            <person name="Tourlousse D.M."/>
            <person name="Matsuura N."/>
            <person name="Ohashi A."/>
            <person name="Sekiguchi Y."/>
        </authorList>
    </citation>
    <scope>NUCLEOTIDE SEQUENCE [LARGE SCALE GENOMIC DNA]</scope>
    <source>
        <strain evidence="3">NM-5</strain>
    </source>
</reference>
<comment type="caution">
    <text evidence="2">The sequence shown here is derived from an EMBL/GenBank/DDBJ whole genome shotgun (WGS) entry which is preliminary data.</text>
</comment>
<dbReference type="InterPro" id="IPR050834">
    <property type="entry name" value="Glycosyltransf_2"/>
</dbReference>
<dbReference type="EMBL" id="BDCO01000002">
    <property type="protein sequence ID" value="GAT34896.1"/>
    <property type="molecule type" value="Genomic_DNA"/>
</dbReference>
<dbReference type="InParanoid" id="A0A146GEI9"/>
<dbReference type="SUPFAM" id="SSF53448">
    <property type="entry name" value="Nucleotide-diphospho-sugar transferases"/>
    <property type="match status" value="1"/>
</dbReference>
<dbReference type="RefSeq" id="WP_075080489.1">
    <property type="nucleotide sequence ID" value="NZ_BDCO01000002.1"/>
</dbReference>
<keyword evidence="2" id="KW-0808">Transferase</keyword>
<evidence type="ECO:0000313" key="3">
    <source>
        <dbReference type="Proteomes" id="UP000076023"/>
    </source>
</evidence>
<organism evidence="2 3">
    <name type="scientific">Terrimicrobium sacchariphilum</name>
    <dbReference type="NCBI Taxonomy" id="690879"/>
    <lineage>
        <taxon>Bacteria</taxon>
        <taxon>Pseudomonadati</taxon>
        <taxon>Verrucomicrobiota</taxon>
        <taxon>Terrimicrobiia</taxon>
        <taxon>Terrimicrobiales</taxon>
        <taxon>Terrimicrobiaceae</taxon>
        <taxon>Terrimicrobium</taxon>
    </lineage>
</organism>
<keyword evidence="3" id="KW-1185">Reference proteome</keyword>
<dbReference type="Pfam" id="PF00535">
    <property type="entry name" value="Glycos_transf_2"/>
    <property type="match status" value="1"/>
</dbReference>
<dbReference type="OrthoDB" id="9777873at2"/>
<accession>A0A146GEI9</accession>
<dbReference type="AlphaFoldDB" id="A0A146GEI9"/>